<accession>A0A1Y3U3A8</accession>
<evidence type="ECO:0000313" key="2">
    <source>
        <dbReference type="Proteomes" id="UP000195455"/>
    </source>
</evidence>
<dbReference type="AlphaFoldDB" id="A0A1Y3U3A8"/>
<dbReference type="EMBL" id="NFHM01000017">
    <property type="protein sequence ID" value="OUN41577.1"/>
    <property type="molecule type" value="Genomic_DNA"/>
</dbReference>
<protein>
    <submittedName>
        <fullName evidence="1">Uncharacterized protein</fullName>
    </submittedName>
</protein>
<organism evidence="1 2">
    <name type="scientific">Anaerotignum lactatifermentans</name>
    <dbReference type="NCBI Taxonomy" id="160404"/>
    <lineage>
        <taxon>Bacteria</taxon>
        <taxon>Bacillati</taxon>
        <taxon>Bacillota</taxon>
        <taxon>Clostridia</taxon>
        <taxon>Lachnospirales</taxon>
        <taxon>Anaerotignaceae</taxon>
        <taxon>Anaerotignum</taxon>
    </lineage>
</organism>
<dbReference type="RefSeq" id="WP_087989668.1">
    <property type="nucleotide sequence ID" value="NZ_NFHM01000017.1"/>
</dbReference>
<evidence type="ECO:0000313" key="1">
    <source>
        <dbReference type="EMBL" id="OUN41577.1"/>
    </source>
</evidence>
<gene>
    <name evidence="1" type="ORF">B5G26_11050</name>
</gene>
<reference evidence="2" key="1">
    <citation type="submission" date="2017-04" db="EMBL/GenBank/DDBJ databases">
        <title>Function of individual gut microbiota members based on whole genome sequencing of pure cultures obtained from chicken caecum.</title>
        <authorList>
            <person name="Medvecky M."/>
            <person name="Cejkova D."/>
            <person name="Polansky O."/>
            <person name="Karasova D."/>
            <person name="Kubasova T."/>
            <person name="Cizek A."/>
            <person name="Rychlik I."/>
        </authorList>
    </citation>
    <scope>NUCLEOTIDE SEQUENCE [LARGE SCALE GENOMIC DNA]</scope>
    <source>
        <strain evidence="2">An75</strain>
    </source>
</reference>
<name>A0A1Y3U3A8_9FIRM</name>
<dbReference type="Proteomes" id="UP000195455">
    <property type="component" value="Unassembled WGS sequence"/>
</dbReference>
<proteinExistence type="predicted"/>
<comment type="caution">
    <text evidence="1">The sequence shown here is derived from an EMBL/GenBank/DDBJ whole genome shotgun (WGS) entry which is preliminary data.</text>
</comment>
<sequence>MHKFLFSYKESRKLFLGDTDSYTIIQNGYTEDKLIFEIKLAALLYDVVFIPAAYMWQSYQMKEIMYKIQPLILTENVLPVIRKTTETRDIQDYFEKRQSETEKLKTMEVFKIPSLATEFADPKHEKDMKFLNDLNSCLHLEDKSVKEEFINLWKCDLESGDINAIPMILYRSNLDISTYKMILYRLKVDINYSNFSRSTLINYILKLSIPQDVKNMLQERISWLYLMANAIVSESDFYISKSYNNKLVHIANLDIYLQLLKNFGIDEKMIQLISLEDLLRIKFSPEYINFITNYNSLVRSISFEQMSLVQQTNMKIHKMICKEDRKRRIWNKISAVYGISGSIFLGLLINYFSGSEISKNAAVVSMGTTAASGILKRIMAIDKSISSPSFYDFKEFIIKEEYKKKMQKSINGVIL</sequence>